<proteinExistence type="predicted"/>
<dbReference type="AlphaFoldDB" id="A0A0C3BC99"/>
<dbReference type="Proteomes" id="UP000054097">
    <property type="component" value="Unassembled WGS sequence"/>
</dbReference>
<sequence length="62" mass="7117">MPYTNTRYARTGSSFSSRYTFTVGVYRKSFRLSRSHTRSFQIQVSVPTVYGKEDKALIGELS</sequence>
<reference evidence="1 2" key="1">
    <citation type="submission" date="2014-04" db="EMBL/GenBank/DDBJ databases">
        <authorList>
            <consortium name="DOE Joint Genome Institute"/>
            <person name="Kuo A."/>
            <person name="Zuccaro A."/>
            <person name="Kohler A."/>
            <person name="Nagy L.G."/>
            <person name="Floudas D."/>
            <person name="Copeland A."/>
            <person name="Barry K.W."/>
            <person name="Cichocki N."/>
            <person name="Veneault-Fourrey C."/>
            <person name="LaButti K."/>
            <person name="Lindquist E.A."/>
            <person name="Lipzen A."/>
            <person name="Lundell T."/>
            <person name="Morin E."/>
            <person name="Murat C."/>
            <person name="Sun H."/>
            <person name="Tunlid A."/>
            <person name="Henrissat B."/>
            <person name="Grigoriev I.V."/>
            <person name="Hibbett D.S."/>
            <person name="Martin F."/>
            <person name="Nordberg H.P."/>
            <person name="Cantor M.N."/>
            <person name="Hua S.X."/>
        </authorList>
    </citation>
    <scope>NUCLEOTIDE SEQUENCE [LARGE SCALE GENOMIC DNA]</scope>
    <source>
        <strain evidence="1 2">MAFF 305830</strain>
    </source>
</reference>
<name>A0A0C3BC99_SERVB</name>
<organism evidence="1 2">
    <name type="scientific">Serendipita vermifera MAFF 305830</name>
    <dbReference type="NCBI Taxonomy" id="933852"/>
    <lineage>
        <taxon>Eukaryota</taxon>
        <taxon>Fungi</taxon>
        <taxon>Dikarya</taxon>
        <taxon>Basidiomycota</taxon>
        <taxon>Agaricomycotina</taxon>
        <taxon>Agaricomycetes</taxon>
        <taxon>Sebacinales</taxon>
        <taxon>Serendipitaceae</taxon>
        <taxon>Serendipita</taxon>
    </lineage>
</organism>
<dbReference type="EMBL" id="KN824287">
    <property type="protein sequence ID" value="KIM29729.1"/>
    <property type="molecule type" value="Genomic_DNA"/>
</dbReference>
<keyword evidence="2" id="KW-1185">Reference proteome</keyword>
<dbReference type="HOGENOM" id="CLU_2905578_0_0_1"/>
<evidence type="ECO:0000313" key="1">
    <source>
        <dbReference type="EMBL" id="KIM29729.1"/>
    </source>
</evidence>
<reference evidence="2" key="2">
    <citation type="submission" date="2015-01" db="EMBL/GenBank/DDBJ databases">
        <title>Evolutionary Origins and Diversification of the Mycorrhizal Mutualists.</title>
        <authorList>
            <consortium name="DOE Joint Genome Institute"/>
            <consortium name="Mycorrhizal Genomics Consortium"/>
            <person name="Kohler A."/>
            <person name="Kuo A."/>
            <person name="Nagy L.G."/>
            <person name="Floudas D."/>
            <person name="Copeland A."/>
            <person name="Barry K.W."/>
            <person name="Cichocki N."/>
            <person name="Veneault-Fourrey C."/>
            <person name="LaButti K."/>
            <person name="Lindquist E.A."/>
            <person name="Lipzen A."/>
            <person name="Lundell T."/>
            <person name="Morin E."/>
            <person name="Murat C."/>
            <person name="Riley R."/>
            <person name="Ohm R."/>
            <person name="Sun H."/>
            <person name="Tunlid A."/>
            <person name="Henrissat B."/>
            <person name="Grigoriev I.V."/>
            <person name="Hibbett D.S."/>
            <person name="Martin F."/>
        </authorList>
    </citation>
    <scope>NUCLEOTIDE SEQUENCE [LARGE SCALE GENOMIC DNA]</scope>
    <source>
        <strain evidence="2">MAFF 305830</strain>
    </source>
</reference>
<gene>
    <name evidence="1" type="ORF">M408DRAFT_328590</name>
</gene>
<protein>
    <submittedName>
        <fullName evidence="1">Uncharacterized protein</fullName>
    </submittedName>
</protein>
<accession>A0A0C3BC99</accession>
<evidence type="ECO:0000313" key="2">
    <source>
        <dbReference type="Proteomes" id="UP000054097"/>
    </source>
</evidence>